<comment type="similarity">
    <text evidence="1">Belongs to the peptidase M43B family.</text>
</comment>
<feature type="domain" description="Peptidase M43 pregnancy-associated plasma-A" evidence="3">
    <location>
        <begin position="39"/>
        <end position="68"/>
    </location>
</feature>
<name>A0A8H4QUF3_9AGAR</name>
<evidence type="ECO:0000259" key="3">
    <source>
        <dbReference type="Pfam" id="PF05572"/>
    </source>
</evidence>
<sequence>MNSFNTATASLSDPSTYYRNPKNSGVMIQHSTVANGPSARYNMGRMLTHEAGHWLELFHTFEGGCDDGGYPASGVWIGWMLEREGQDGPDLISKKLLAIGPPWEVQQELRVVQ</sequence>
<dbReference type="SUPFAM" id="SSF55486">
    <property type="entry name" value="Metalloproteases ('zincins'), catalytic domain"/>
    <property type="match status" value="1"/>
</dbReference>
<dbReference type="Pfam" id="PF05572">
    <property type="entry name" value="Peptidase_M43"/>
    <property type="match status" value="1"/>
</dbReference>
<dbReference type="InterPro" id="IPR008754">
    <property type="entry name" value="Peptidase_M43"/>
</dbReference>
<gene>
    <name evidence="4" type="ORF">D9613_006383</name>
</gene>
<evidence type="ECO:0000313" key="5">
    <source>
        <dbReference type="Proteomes" id="UP000521872"/>
    </source>
</evidence>
<reference evidence="4 5" key="1">
    <citation type="submission" date="2019-12" db="EMBL/GenBank/DDBJ databases">
        <authorList>
            <person name="Floudas D."/>
            <person name="Bentzer J."/>
            <person name="Ahren D."/>
            <person name="Johansson T."/>
            <person name="Persson P."/>
            <person name="Tunlid A."/>
        </authorList>
    </citation>
    <scope>NUCLEOTIDE SEQUENCE [LARGE SCALE GENOMIC DNA]</scope>
    <source>
        <strain evidence="4 5">CBS 102.39</strain>
    </source>
</reference>
<organism evidence="4 5">
    <name type="scientific">Agrocybe pediades</name>
    <dbReference type="NCBI Taxonomy" id="84607"/>
    <lineage>
        <taxon>Eukaryota</taxon>
        <taxon>Fungi</taxon>
        <taxon>Dikarya</taxon>
        <taxon>Basidiomycota</taxon>
        <taxon>Agaricomycotina</taxon>
        <taxon>Agaricomycetes</taxon>
        <taxon>Agaricomycetidae</taxon>
        <taxon>Agaricales</taxon>
        <taxon>Agaricineae</taxon>
        <taxon>Strophariaceae</taxon>
        <taxon>Agrocybe</taxon>
    </lineage>
</organism>
<accession>A0A8H4QUF3</accession>
<evidence type="ECO:0000256" key="2">
    <source>
        <dbReference type="SAM" id="MobiDB-lite"/>
    </source>
</evidence>
<comment type="caution">
    <text evidence="4">The sequence shown here is derived from an EMBL/GenBank/DDBJ whole genome shotgun (WGS) entry which is preliminary data.</text>
</comment>
<evidence type="ECO:0000256" key="1">
    <source>
        <dbReference type="ARBA" id="ARBA00008721"/>
    </source>
</evidence>
<dbReference type="AlphaFoldDB" id="A0A8H4QUF3"/>
<dbReference type="Gene3D" id="3.40.390.10">
    <property type="entry name" value="Collagenase (Catalytic Domain)"/>
    <property type="match status" value="1"/>
</dbReference>
<dbReference type="Proteomes" id="UP000521872">
    <property type="component" value="Unassembled WGS sequence"/>
</dbReference>
<dbReference type="GO" id="GO:0008237">
    <property type="term" value="F:metallopeptidase activity"/>
    <property type="evidence" value="ECO:0007669"/>
    <property type="project" value="InterPro"/>
</dbReference>
<feature type="region of interest" description="Disordered" evidence="2">
    <location>
        <begin position="1"/>
        <end position="23"/>
    </location>
</feature>
<dbReference type="EMBL" id="JAACJL010000030">
    <property type="protein sequence ID" value="KAF4617378.1"/>
    <property type="molecule type" value="Genomic_DNA"/>
</dbReference>
<proteinExistence type="inferred from homology"/>
<keyword evidence="5" id="KW-1185">Reference proteome</keyword>
<evidence type="ECO:0000313" key="4">
    <source>
        <dbReference type="EMBL" id="KAF4617378.1"/>
    </source>
</evidence>
<protein>
    <recommendedName>
        <fullName evidence="3">Peptidase M43 pregnancy-associated plasma-A domain-containing protein</fullName>
    </recommendedName>
</protein>
<dbReference type="InterPro" id="IPR024079">
    <property type="entry name" value="MetalloPept_cat_dom_sf"/>
</dbReference>